<dbReference type="Gene3D" id="3.40.50.1000">
    <property type="entry name" value="HAD superfamily/HAD-like"/>
    <property type="match status" value="1"/>
</dbReference>
<dbReference type="InterPro" id="IPR036412">
    <property type="entry name" value="HAD-like_sf"/>
</dbReference>
<dbReference type="AlphaFoldDB" id="A0A0K2JN38"/>
<dbReference type="EMBL" id="KR732654">
    <property type="protein sequence ID" value="ALB00627.1"/>
    <property type="molecule type" value="Genomic_DNA"/>
</dbReference>
<sequence>MTLDIPSQIKNLFEFVEAKMKLNIVDTYYIADSYINDIIGDRNVGWKAVWFNRIRLEFVKEIIWNKYDRREIYFSLLSYFL</sequence>
<reference evidence="1" key="1">
    <citation type="journal article" date="2016" name="PLoS ONE">
        <title>A Look into the Melting Pot: The mecC-Harboring Region Is a Recombination Hot Spot in Staphylococcus stepanovicii.</title>
        <authorList>
            <person name="Semmler T."/>
            <person name="Harrison E.M."/>
            <person name="Lubke-Becker A."/>
            <person name="Ulrich R.G."/>
            <person name="Wieler L.H."/>
            <person name="Guenther S."/>
            <person name="Stamm I."/>
            <person name="Hanssen A.M."/>
            <person name="Holmes M.A."/>
            <person name="Vincze S."/>
            <person name="Walther B."/>
        </authorList>
    </citation>
    <scope>NUCLEOTIDE SEQUENCE</scope>
    <source>
        <strain evidence="1">IMT28705</strain>
    </source>
</reference>
<name>A0A0K2JN38_9STAP</name>
<accession>A0A0K2JN38</accession>
<protein>
    <submittedName>
        <fullName evidence="1">Uncharacterized protein</fullName>
    </submittedName>
</protein>
<proteinExistence type="predicted"/>
<dbReference type="SUPFAM" id="SSF56784">
    <property type="entry name" value="HAD-like"/>
    <property type="match status" value="1"/>
</dbReference>
<dbReference type="InterPro" id="IPR023214">
    <property type="entry name" value="HAD_sf"/>
</dbReference>
<evidence type="ECO:0000313" key="1">
    <source>
        <dbReference type="EMBL" id="ALB00627.1"/>
    </source>
</evidence>
<organism evidence="1">
    <name type="scientific">Mammaliicoccus stepanovicii</name>
    <dbReference type="NCBI Taxonomy" id="643214"/>
    <lineage>
        <taxon>Bacteria</taxon>
        <taxon>Bacillati</taxon>
        <taxon>Bacillota</taxon>
        <taxon>Bacilli</taxon>
        <taxon>Bacillales</taxon>
        <taxon>Staphylococcaceae</taxon>
        <taxon>Mammaliicoccus</taxon>
    </lineage>
</organism>